<feature type="signal peptide" evidence="7">
    <location>
        <begin position="1"/>
        <end position="19"/>
    </location>
</feature>
<keyword evidence="2 6" id="KW-0812">Transmembrane</keyword>
<comment type="caution">
    <text evidence="8">The sequence shown here is derived from an EMBL/GenBank/DDBJ whole genome shotgun (WGS) entry which is preliminary data.</text>
</comment>
<gene>
    <name evidence="8" type="ORF">VHUM_03260</name>
</gene>
<comment type="subcellular location">
    <subcellularLocation>
        <location evidence="1">Membrane</location>
        <topology evidence="1">Multi-pass membrane protein</topology>
    </subcellularLocation>
</comment>
<dbReference type="GO" id="GO:0022857">
    <property type="term" value="F:transmembrane transporter activity"/>
    <property type="evidence" value="ECO:0007669"/>
    <property type="project" value="InterPro"/>
</dbReference>
<dbReference type="Gene3D" id="1.20.1250.20">
    <property type="entry name" value="MFS general substrate transporter like domains"/>
    <property type="match status" value="1"/>
</dbReference>
<feature type="region of interest" description="Disordered" evidence="5">
    <location>
        <begin position="310"/>
        <end position="347"/>
    </location>
</feature>
<evidence type="ECO:0000256" key="5">
    <source>
        <dbReference type="SAM" id="MobiDB-lite"/>
    </source>
</evidence>
<feature type="compositionally biased region" description="Acidic residues" evidence="5">
    <location>
        <begin position="327"/>
        <end position="338"/>
    </location>
</feature>
<evidence type="ECO:0000313" key="8">
    <source>
        <dbReference type="EMBL" id="TXT07090.1"/>
    </source>
</evidence>
<dbReference type="InterPro" id="IPR011701">
    <property type="entry name" value="MFS"/>
</dbReference>
<feature type="chain" id="PRO_5029021009" description="Major facilitator superfamily (MFS) profile domain-containing protein" evidence="7">
    <location>
        <begin position="20"/>
        <end position="436"/>
    </location>
</feature>
<evidence type="ECO:0008006" key="10">
    <source>
        <dbReference type="Google" id="ProtNLM"/>
    </source>
</evidence>
<feature type="transmembrane region" description="Helical" evidence="6">
    <location>
        <begin position="240"/>
        <end position="263"/>
    </location>
</feature>
<keyword evidence="9" id="KW-1185">Reference proteome</keyword>
<evidence type="ECO:0000313" key="9">
    <source>
        <dbReference type="Proteomes" id="UP000473826"/>
    </source>
</evidence>
<evidence type="ECO:0000256" key="2">
    <source>
        <dbReference type="ARBA" id="ARBA00022692"/>
    </source>
</evidence>
<evidence type="ECO:0000256" key="7">
    <source>
        <dbReference type="SAM" id="SignalP"/>
    </source>
</evidence>
<dbReference type="PANTHER" id="PTHR23507">
    <property type="entry name" value="ZGC:174356"/>
    <property type="match status" value="1"/>
</dbReference>
<evidence type="ECO:0000256" key="1">
    <source>
        <dbReference type="ARBA" id="ARBA00004141"/>
    </source>
</evidence>
<dbReference type="AlphaFoldDB" id="A0A7D8UZQ5"/>
<accession>A0A7D8UZQ5</accession>
<proteinExistence type="predicted"/>
<name>A0A7D8UZQ5_VANHU</name>
<keyword evidence="3 6" id="KW-1133">Transmembrane helix</keyword>
<dbReference type="PANTHER" id="PTHR23507:SF13">
    <property type="entry name" value="MFS GENERAL SUBSTRATE TRANSPORTER"/>
    <property type="match status" value="1"/>
</dbReference>
<keyword evidence="7" id="KW-0732">Signal</keyword>
<keyword evidence="4 6" id="KW-0472">Membrane</keyword>
<dbReference type="InterPro" id="IPR036259">
    <property type="entry name" value="MFS_trans_sf"/>
</dbReference>
<reference evidence="8 9" key="1">
    <citation type="journal article" date="2019" name="PLoS Genet.">
        <title>Convergent evolution of linked mating-type loci in basidiomycete fungi.</title>
        <authorList>
            <person name="Sun S."/>
            <person name="Coelho M.A."/>
            <person name="Heitman J."/>
            <person name="Nowrousian M."/>
        </authorList>
    </citation>
    <scope>NUCLEOTIDE SEQUENCE [LARGE SCALE GENOMIC DNA]</scope>
    <source>
        <strain evidence="8 9">CBS 4282</strain>
    </source>
</reference>
<dbReference type="OrthoDB" id="5204190at2759"/>
<sequence>MSFFVALTLSFTQTSLVYSFRTMTCDEYYKTHEWDGVGDRCAVKEIEASTAKSITAMGTVMVTGTIINLFKSTYVIERYGIKNALAQQTFWGACRNLCQTYAQIVGGAAGMRIITVSQVFNSMGSGGGYQLCANGFVSLLSSDDARTANFGVIQGIHMLGSAVGYTVGGTIERLLGPLAPFNVAFVCLVFCTFFAAVSLPYIDPKMKAKKKRGLFSPLKVFIPRRVPTPSGKSRLDTNPFFLAVGTFTSVLATGYVNMAFQLVGTNAFGFTPDTSGLMMSCTQLVQAGFLSLAFPRIIAAGRRWYAAAPAPASPASSASSTRTLTDDAVDPADPDQAELPDAAGAPVLDTPQKPTDAAHGSAFDLAFLRRSILVASILTSIVSFSNKWWHLYVAAAVLPFSSGTAPAAKGVMLDIVDVEDRADALAGIALVEKIGE</sequence>
<evidence type="ECO:0000256" key="3">
    <source>
        <dbReference type="ARBA" id="ARBA00022989"/>
    </source>
</evidence>
<feature type="transmembrane region" description="Helical" evidence="6">
    <location>
        <begin position="275"/>
        <end position="294"/>
    </location>
</feature>
<organism evidence="8 9">
    <name type="scientific">Vanrija humicola</name>
    <name type="common">Yeast</name>
    <name type="synonym">Cryptococcus humicola</name>
    <dbReference type="NCBI Taxonomy" id="5417"/>
    <lineage>
        <taxon>Eukaryota</taxon>
        <taxon>Fungi</taxon>
        <taxon>Dikarya</taxon>
        <taxon>Basidiomycota</taxon>
        <taxon>Agaricomycotina</taxon>
        <taxon>Tremellomycetes</taxon>
        <taxon>Trichosporonales</taxon>
        <taxon>Trichosporonaceae</taxon>
        <taxon>Vanrija</taxon>
    </lineage>
</organism>
<evidence type="ECO:0000256" key="4">
    <source>
        <dbReference type="ARBA" id="ARBA00023136"/>
    </source>
</evidence>
<dbReference type="GO" id="GO:0016020">
    <property type="term" value="C:membrane"/>
    <property type="evidence" value="ECO:0007669"/>
    <property type="project" value="UniProtKB-SubCell"/>
</dbReference>
<dbReference type="Proteomes" id="UP000473826">
    <property type="component" value="Unassembled WGS sequence"/>
</dbReference>
<dbReference type="SUPFAM" id="SSF103473">
    <property type="entry name" value="MFS general substrate transporter"/>
    <property type="match status" value="1"/>
</dbReference>
<protein>
    <recommendedName>
        <fullName evidence="10">Major facilitator superfamily (MFS) profile domain-containing protein</fullName>
    </recommendedName>
</protein>
<evidence type="ECO:0000256" key="6">
    <source>
        <dbReference type="SAM" id="Phobius"/>
    </source>
</evidence>
<dbReference type="Pfam" id="PF07690">
    <property type="entry name" value="MFS_1"/>
    <property type="match status" value="1"/>
</dbReference>
<dbReference type="EMBL" id="QKWK01000009">
    <property type="protein sequence ID" value="TXT07090.1"/>
    <property type="molecule type" value="Genomic_DNA"/>
</dbReference>
<feature type="transmembrane region" description="Helical" evidence="6">
    <location>
        <begin position="181"/>
        <end position="202"/>
    </location>
</feature>
<feature type="compositionally biased region" description="Low complexity" evidence="5">
    <location>
        <begin position="310"/>
        <end position="320"/>
    </location>
</feature>